<accession>A0ABY6KMN2</accession>
<dbReference type="Pfam" id="PF00069">
    <property type="entry name" value="Pkinase"/>
    <property type="match status" value="2"/>
</dbReference>
<dbReference type="Proteomes" id="UP001235939">
    <property type="component" value="Chromosome 06"/>
</dbReference>
<dbReference type="Gene3D" id="1.10.510.10">
    <property type="entry name" value="Transferase(Phosphotransferase) domain 1"/>
    <property type="match status" value="3"/>
</dbReference>
<keyword evidence="3" id="KW-1185">Reference proteome</keyword>
<reference evidence="2 3" key="1">
    <citation type="submission" date="2022-01" db="EMBL/GenBank/DDBJ databases">
        <title>A chromosomal length assembly of Cordylochernes scorpioides.</title>
        <authorList>
            <person name="Zeh D."/>
            <person name="Zeh J."/>
        </authorList>
    </citation>
    <scope>NUCLEOTIDE SEQUENCE [LARGE SCALE GENOMIC DNA]</scope>
    <source>
        <strain evidence="2">IN4F17</strain>
        <tissue evidence="2">Whole Body</tissue>
    </source>
</reference>
<evidence type="ECO:0000259" key="1">
    <source>
        <dbReference type="PROSITE" id="PS50011"/>
    </source>
</evidence>
<dbReference type="SMART" id="SM00220">
    <property type="entry name" value="S_TKc"/>
    <property type="match status" value="2"/>
</dbReference>
<sequence>MEPKDFYNALSNVIINRKTRQTYMKGEMLGYGGYACCLKVTKSKCTFACKVLLKDSKSNPRIEIAILKFLKHKNIVKYIDDFDDDEFIYIIMEYCESTLVDIYRKNIKDENLILSYIHQIAEACHYLHTEKLFVHGDLKLENILIKDGTIKLADFGVSLRLSSTSQKVEDMKSKKIFACKASVKNSKGNPLHEAYILKSLSHKNIVQCYGHFSDNIFIYIITDYCETSLRDFQNTNSKDEDKIFSYIFQIAEACHYLHTEKYIIHRDLKPENILIKDGMVKLIDFGLSKQLSSISDKINTNGGTLEYKAPEIISKMPCGVEVVDMESQENYACKVSLKNPKTNNLKEAINHRSLNHKNIVKYYGHFSDDDFVYIIMELCDSDINRFYETKGIDKDIILSHIHQIADACHYLHTEKHIVHGDLKPENILIKDGIIKLADFGLSEQLSSKNKKSYWKPGTLQYNAPEILRGKLCGVEIDCWALGCILCQLLTGKITFYSADIEFMKHNILECNYNIPSTVSQSAINLISKLLEPNPDFRHSMKDVLNSSFD</sequence>
<dbReference type="EMBL" id="CP092868">
    <property type="protein sequence ID" value="UYV68810.1"/>
    <property type="molecule type" value="Genomic_DNA"/>
</dbReference>
<dbReference type="PROSITE" id="PS00108">
    <property type="entry name" value="PROTEIN_KINASE_ST"/>
    <property type="match status" value="1"/>
</dbReference>
<evidence type="ECO:0000313" key="2">
    <source>
        <dbReference type="EMBL" id="UYV68810.1"/>
    </source>
</evidence>
<dbReference type="PANTHER" id="PTHR24345">
    <property type="entry name" value="SERINE/THREONINE-PROTEIN KINASE PLK"/>
    <property type="match status" value="1"/>
</dbReference>
<dbReference type="SUPFAM" id="SSF56112">
    <property type="entry name" value="Protein kinase-like (PK-like)"/>
    <property type="match status" value="3"/>
</dbReference>
<dbReference type="InterPro" id="IPR001245">
    <property type="entry name" value="Ser-Thr/Tyr_kinase_cat_dom"/>
</dbReference>
<gene>
    <name evidence="2" type="ORF">LAZ67_6000935</name>
</gene>
<feature type="domain" description="Protein kinase" evidence="1">
    <location>
        <begin position="23"/>
        <end position="312"/>
    </location>
</feature>
<feature type="domain" description="Protein kinase" evidence="1">
    <location>
        <begin position="307"/>
        <end position="549"/>
    </location>
</feature>
<dbReference type="InterPro" id="IPR000719">
    <property type="entry name" value="Prot_kinase_dom"/>
</dbReference>
<dbReference type="InterPro" id="IPR008271">
    <property type="entry name" value="Ser/Thr_kinase_AS"/>
</dbReference>
<protein>
    <submittedName>
        <fullName evidence="2">PLK1</fullName>
    </submittedName>
</protein>
<dbReference type="CDD" id="cd00180">
    <property type="entry name" value="PKc"/>
    <property type="match status" value="2"/>
</dbReference>
<dbReference type="InterPro" id="IPR011009">
    <property type="entry name" value="Kinase-like_dom_sf"/>
</dbReference>
<proteinExistence type="predicted"/>
<dbReference type="Gene3D" id="3.30.200.20">
    <property type="entry name" value="Phosphorylase Kinase, domain 1"/>
    <property type="match status" value="1"/>
</dbReference>
<name>A0ABY6KMN2_9ARAC</name>
<organism evidence="2 3">
    <name type="scientific">Cordylochernes scorpioides</name>
    <dbReference type="NCBI Taxonomy" id="51811"/>
    <lineage>
        <taxon>Eukaryota</taxon>
        <taxon>Metazoa</taxon>
        <taxon>Ecdysozoa</taxon>
        <taxon>Arthropoda</taxon>
        <taxon>Chelicerata</taxon>
        <taxon>Arachnida</taxon>
        <taxon>Pseudoscorpiones</taxon>
        <taxon>Cheliferoidea</taxon>
        <taxon>Chernetidae</taxon>
        <taxon>Cordylochernes</taxon>
    </lineage>
</organism>
<dbReference type="PROSITE" id="PS50011">
    <property type="entry name" value="PROTEIN_KINASE_DOM"/>
    <property type="match status" value="2"/>
</dbReference>
<evidence type="ECO:0000313" key="3">
    <source>
        <dbReference type="Proteomes" id="UP001235939"/>
    </source>
</evidence>
<dbReference type="Pfam" id="PF07714">
    <property type="entry name" value="PK_Tyr_Ser-Thr"/>
    <property type="match status" value="1"/>
</dbReference>